<dbReference type="EMBL" id="CADCTR010002332">
    <property type="protein sequence ID" value="CAA9346746.1"/>
    <property type="molecule type" value="Genomic_DNA"/>
</dbReference>
<evidence type="ECO:0000313" key="2">
    <source>
        <dbReference type="EMBL" id="CAA9346746.1"/>
    </source>
</evidence>
<reference evidence="2" key="1">
    <citation type="submission" date="2020-02" db="EMBL/GenBank/DDBJ databases">
        <authorList>
            <person name="Meier V. D."/>
        </authorList>
    </citation>
    <scope>NUCLEOTIDE SEQUENCE</scope>
    <source>
        <strain evidence="2">AVDCRST_MAG93</strain>
    </source>
</reference>
<accession>A0A6J4M231</accession>
<dbReference type="AlphaFoldDB" id="A0A6J4M231"/>
<evidence type="ECO:0000256" key="1">
    <source>
        <dbReference type="SAM" id="MobiDB-lite"/>
    </source>
</evidence>
<gene>
    <name evidence="2" type="ORF">AVDCRST_MAG93-6926</name>
</gene>
<protein>
    <submittedName>
        <fullName evidence="2">Uncharacterized protein</fullName>
    </submittedName>
</protein>
<feature type="region of interest" description="Disordered" evidence="1">
    <location>
        <begin position="1"/>
        <end position="29"/>
    </location>
</feature>
<sequence>MISSIEPWNQHQSFRHQRDERDGAQHARP</sequence>
<name>A0A6J4M231_9CHLR</name>
<organism evidence="2">
    <name type="scientific">uncultured Chloroflexia bacterium</name>
    <dbReference type="NCBI Taxonomy" id="1672391"/>
    <lineage>
        <taxon>Bacteria</taxon>
        <taxon>Bacillati</taxon>
        <taxon>Chloroflexota</taxon>
        <taxon>Chloroflexia</taxon>
        <taxon>environmental samples</taxon>
    </lineage>
</organism>
<feature type="compositionally biased region" description="Polar residues" evidence="1">
    <location>
        <begin position="1"/>
        <end position="12"/>
    </location>
</feature>
<proteinExistence type="predicted"/>
<feature type="compositionally biased region" description="Basic and acidic residues" evidence="1">
    <location>
        <begin position="16"/>
        <end position="29"/>
    </location>
</feature>
<feature type="non-terminal residue" evidence="2">
    <location>
        <position position="29"/>
    </location>
</feature>